<comment type="caution">
    <text evidence="1">The sequence shown here is derived from an EMBL/GenBank/DDBJ whole genome shotgun (WGS) entry which is preliminary data.</text>
</comment>
<evidence type="ECO:0000313" key="1">
    <source>
        <dbReference type="EMBL" id="CAG8614897.1"/>
    </source>
</evidence>
<dbReference type="Proteomes" id="UP000789759">
    <property type="component" value="Unassembled WGS sequence"/>
</dbReference>
<name>A0A9N9CX71_9GLOM</name>
<proteinExistence type="predicted"/>
<sequence>MALEKTDPNHQQNLQLLFLTEPTIINISSNEQMQTTAQKNFLPDIEMLPRDELVIYSYRTSHPSA</sequence>
<dbReference type="EMBL" id="CAJVQA010005179">
    <property type="protein sequence ID" value="CAG8614897.1"/>
    <property type="molecule type" value="Genomic_DNA"/>
</dbReference>
<accession>A0A9N9CX71</accession>
<protein>
    <submittedName>
        <fullName evidence="1">6_t:CDS:1</fullName>
    </submittedName>
</protein>
<feature type="non-terminal residue" evidence="1">
    <location>
        <position position="65"/>
    </location>
</feature>
<evidence type="ECO:0000313" key="2">
    <source>
        <dbReference type="Proteomes" id="UP000789759"/>
    </source>
</evidence>
<organism evidence="1 2">
    <name type="scientific">Cetraspora pellucida</name>
    <dbReference type="NCBI Taxonomy" id="1433469"/>
    <lineage>
        <taxon>Eukaryota</taxon>
        <taxon>Fungi</taxon>
        <taxon>Fungi incertae sedis</taxon>
        <taxon>Mucoromycota</taxon>
        <taxon>Glomeromycotina</taxon>
        <taxon>Glomeromycetes</taxon>
        <taxon>Diversisporales</taxon>
        <taxon>Gigasporaceae</taxon>
        <taxon>Cetraspora</taxon>
    </lineage>
</organism>
<gene>
    <name evidence="1" type="ORF">CPELLU_LOCUS7633</name>
</gene>
<dbReference type="AlphaFoldDB" id="A0A9N9CX71"/>
<keyword evidence="2" id="KW-1185">Reference proteome</keyword>
<reference evidence="1" key="1">
    <citation type="submission" date="2021-06" db="EMBL/GenBank/DDBJ databases">
        <authorList>
            <person name="Kallberg Y."/>
            <person name="Tangrot J."/>
            <person name="Rosling A."/>
        </authorList>
    </citation>
    <scope>NUCLEOTIDE SEQUENCE</scope>
    <source>
        <strain evidence="1">FL966</strain>
    </source>
</reference>